<evidence type="ECO:0000313" key="3">
    <source>
        <dbReference type="Proteomes" id="UP000198583"/>
    </source>
</evidence>
<dbReference type="AlphaFoldDB" id="A0A1I6F7X4"/>
<dbReference type="RefSeq" id="WP_177320693.1">
    <property type="nucleotide sequence ID" value="NZ_FOYL01000009.1"/>
</dbReference>
<keyword evidence="3" id="KW-1185">Reference proteome</keyword>
<protein>
    <submittedName>
        <fullName evidence="2">Uncharacterized protein</fullName>
    </submittedName>
</protein>
<organism evidence="2 3">
    <name type="scientific">Lentzea waywayandensis</name>
    <dbReference type="NCBI Taxonomy" id="84724"/>
    <lineage>
        <taxon>Bacteria</taxon>
        <taxon>Bacillati</taxon>
        <taxon>Actinomycetota</taxon>
        <taxon>Actinomycetes</taxon>
        <taxon>Pseudonocardiales</taxon>
        <taxon>Pseudonocardiaceae</taxon>
        <taxon>Lentzea</taxon>
    </lineage>
</organism>
<reference evidence="3" key="1">
    <citation type="submission" date="2016-10" db="EMBL/GenBank/DDBJ databases">
        <authorList>
            <person name="Varghese N."/>
            <person name="Submissions S."/>
        </authorList>
    </citation>
    <scope>NUCLEOTIDE SEQUENCE [LARGE SCALE GENOMIC DNA]</scope>
    <source>
        <strain evidence="3">DSM 44232</strain>
    </source>
</reference>
<evidence type="ECO:0000256" key="1">
    <source>
        <dbReference type="SAM" id="Phobius"/>
    </source>
</evidence>
<dbReference type="Proteomes" id="UP000198583">
    <property type="component" value="Unassembled WGS sequence"/>
</dbReference>
<keyword evidence="1" id="KW-0812">Transmembrane</keyword>
<dbReference type="EMBL" id="FOYL01000009">
    <property type="protein sequence ID" value="SFR26081.1"/>
    <property type="molecule type" value="Genomic_DNA"/>
</dbReference>
<keyword evidence="1" id="KW-0472">Membrane</keyword>
<accession>A0A1I6F7X4</accession>
<evidence type="ECO:0000313" key="2">
    <source>
        <dbReference type="EMBL" id="SFR26081.1"/>
    </source>
</evidence>
<proteinExistence type="predicted"/>
<sequence>MTTRQKTWPAHLIALALVAAGLLVPHALLVAAGLLLAGSVALRPGAER</sequence>
<keyword evidence="1" id="KW-1133">Transmembrane helix</keyword>
<feature type="transmembrane region" description="Helical" evidence="1">
    <location>
        <begin position="12"/>
        <end position="42"/>
    </location>
</feature>
<gene>
    <name evidence="2" type="ORF">SAMN04488564_109232</name>
</gene>
<name>A0A1I6F7X4_9PSEU</name>